<dbReference type="AlphaFoldDB" id="A0AAD5U8I9"/>
<evidence type="ECO:0000256" key="4">
    <source>
        <dbReference type="ARBA" id="ARBA00023242"/>
    </source>
</evidence>
<dbReference type="EMBL" id="JADGJW010000071">
    <property type="protein sequence ID" value="KAJ3225094.1"/>
    <property type="molecule type" value="Genomic_DNA"/>
</dbReference>
<evidence type="ECO:0000256" key="5">
    <source>
        <dbReference type="SAM" id="MobiDB-lite"/>
    </source>
</evidence>
<dbReference type="InterPro" id="IPR050987">
    <property type="entry name" value="AtrR-like"/>
</dbReference>
<keyword evidence="4" id="KW-0539">Nucleus</keyword>
<keyword evidence="2" id="KW-0479">Metal-binding</keyword>
<sequence length="1231" mass="142281">MQEEFSPFSCERCRIQKRKCNKKLPSCKNCSTTRVVRKNGTEICKYIPYKRKLYTERDKELELKREDSPSYQLPSPTTTESINSSSVNSVNSPSMNSSLELTNSISLDESSKLKTENLTPSCSNSSSQMNNSVELTLLTSTDGYTLSPTWSNLNSNSFSYNSSNLINTSMEFNYLDSVDKNSFSIENDAEKNLKKIINEITPFDSNLSPIQYTTYTQSSSSMLLLKKILIAEWFENSIRYPPLFTDNVDDFICKLEKNELIQSLQFEILANAICSLAAFKSRNPFLVQILISPLNAARYFSELAFKEISKLNQSQMISVETLQSFILLSSFFLQIGSPDPARKLIGDAINVAFKYNWDRPSQYDTESNPFVLQSQFDAVARRLCWAYLINITTLLSSLYNDPLILNENDYFYFIDVNEWLMLGIPLASETRLNFTAKRISMNLEITFLYRKVLRFCNLQNLLDITESLETKNIIFSNFRIQNNNLITVNNLNQCLVNWHDNLDNEFKLFSSLADFLGLNSNFDENTLHCYNIKCCPDRAEVDLFFISRLTDRQVDSYEFILLAFRSLVFLFKKDPRISKENEIICDEFRYKISNDPNLCWVHLNIEQLVTEKRKFNTTSNEEEFIKKRKLNESEGSARTDSEISDRIITTNVVKNDFLSTSNVSIQTRLNNISEHLKMSFDDSLNIFERLKAIEDKIIQLENDFPAFCAYHFNQPNSKEDGGLFLTRVKKEENGEVKQHITFNNSSSKVLIDKEILSLNKKLMNETELNEEEEEMDDEYLINKRMQEFSTNSSATFSVNNFNGMFKNAIKKFFPANIVELLLGKQLQAKIPFKNLLHPIKNLEGRFSNKLFEIFFKNKGNLHNYQRVGYAPAYAYARASNVNFNSFGRFRPHSRNFTTVSQQTFNNGFNINSVAKLFPGILSKSVDGDKYENSVKTPQKTELFKKFKLSDETKVSCFNTVFSNNFDDFEVAHKQLEIEDKSVREEINEKINFFQSEFLEICKNFDKIEKKEVSWDNFSNFILLNGIEDSCFTTTMSMIISPPSWDFDELSKLNKNSGIDLMACQVLDDNFKMSFNNNIEILNIIQQLSFNGIKKDFITTNTLTDGAVEMLVSFPFSMGKTKEFLTSIGIDPENLKFNLNTSFNLSDEADSINKNSNVALELMEEDFREIDKQKGWNNDFLSSRKRKRNQVIFDNLKGVGVLEVTEEDEQFFDANNFLKFVEAEIASERFHF</sequence>
<proteinExistence type="predicted"/>
<feature type="domain" description="Zn(2)-C6 fungal-type" evidence="6">
    <location>
        <begin position="9"/>
        <end position="46"/>
    </location>
</feature>
<evidence type="ECO:0000256" key="2">
    <source>
        <dbReference type="ARBA" id="ARBA00022723"/>
    </source>
</evidence>
<dbReference type="GO" id="GO:0005634">
    <property type="term" value="C:nucleus"/>
    <property type="evidence" value="ECO:0007669"/>
    <property type="project" value="UniProtKB-SubCell"/>
</dbReference>
<accession>A0AAD5U8I9</accession>
<evidence type="ECO:0000259" key="6">
    <source>
        <dbReference type="PROSITE" id="PS50048"/>
    </source>
</evidence>
<evidence type="ECO:0000313" key="7">
    <source>
        <dbReference type="EMBL" id="KAJ3225094.1"/>
    </source>
</evidence>
<comment type="subcellular location">
    <subcellularLocation>
        <location evidence="1">Nucleus</location>
    </subcellularLocation>
</comment>
<dbReference type="PANTHER" id="PTHR46910">
    <property type="entry name" value="TRANSCRIPTION FACTOR PDR1"/>
    <property type="match status" value="1"/>
</dbReference>
<dbReference type="Pfam" id="PF00172">
    <property type="entry name" value="Zn_clus"/>
    <property type="match status" value="1"/>
</dbReference>
<keyword evidence="3" id="KW-0238">DNA-binding</keyword>
<protein>
    <recommendedName>
        <fullName evidence="6">Zn(2)-C6 fungal-type domain-containing protein</fullName>
    </recommendedName>
</protein>
<comment type="caution">
    <text evidence="7">The sequence shown here is derived from an EMBL/GenBank/DDBJ whole genome shotgun (WGS) entry which is preliminary data.</text>
</comment>
<dbReference type="InterPro" id="IPR001138">
    <property type="entry name" value="Zn2Cys6_DnaBD"/>
</dbReference>
<reference evidence="7" key="1">
    <citation type="submission" date="2020-05" db="EMBL/GenBank/DDBJ databases">
        <title>Phylogenomic resolution of chytrid fungi.</title>
        <authorList>
            <person name="Stajich J.E."/>
            <person name="Amses K."/>
            <person name="Simmons R."/>
            <person name="Seto K."/>
            <person name="Myers J."/>
            <person name="Bonds A."/>
            <person name="Quandt C.A."/>
            <person name="Barry K."/>
            <person name="Liu P."/>
            <person name="Grigoriev I."/>
            <person name="Longcore J.E."/>
            <person name="James T.Y."/>
        </authorList>
    </citation>
    <scope>NUCLEOTIDE SEQUENCE</scope>
    <source>
        <strain evidence="7">JEL0476</strain>
    </source>
</reference>
<feature type="compositionally biased region" description="Low complexity" evidence="5">
    <location>
        <begin position="81"/>
        <end position="98"/>
    </location>
</feature>
<dbReference type="GO" id="GO:0003677">
    <property type="term" value="F:DNA binding"/>
    <property type="evidence" value="ECO:0007669"/>
    <property type="project" value="UniProtKB-KW"/>
</dbReference>
<feature type="compositionally biased region" description="Polar residues" evidence="5">
    <location>
        <begin position="69"/>
        <end position="80"/>
    </location>
</feature>
<keyword evidence="8" id="KW-1185">Reference proteome</keyword>
<dbReference type="CDD" id="cd00067">
    <property type="entry name" value="GAL4"/>
    <property type="match status" value="1"/>
</dbReference>
<dbReference type="InterPro" id="IPR036864">
    <property type="entry name" value="Zn2-C6_fun-type_DNA-bd_sf"/>
</dbReference>
<evidence type="ECO:0000256" key="1">
    <source>
        <dbReference type="ARBA" id="ARBA00004123"/>
    </source>
</evidence>
<dbReference type="SUPFAM" id="SSF57701">
    <property type="entry name" value="Zn2/Cys6 DNA-binding domain"/>
    <property type="match status" value="1"/>
</dbReference>
<dbReference type="PROSITE" id="PS50048">
    <property type="entry name" value="ZN2_CY6_FUNGAL_2"/>
    <property type="match status" value="1"/>
</dbReference>
<dbReference type="GO" id="GO:0008270">
    <property type="term" value="F:zinc ion binding"/>
    <property type="evidence" value="ECO:0007669"/>
    <property type="project" value="InterPro"/>
</dbReference>
<name>A0AAD5U8I9_9FUNG</name>
<feature type="region of interest" description="Disordered" evidence="5">
    <location>
        <begin position="61"/>
        <end position="98"/>
    </location>
</feature>
<evidence type="ECO:0000313" key="8">
    <source>
        <dbReference type="Proteomes" id="UP001211065"/>
    </source>
</evidence>
<evidence type="ECO:0000256" key="3">
    <source>
        <dbReference type="ARBA" id="ARBA00023125"/>
    </source>
</evidence>
<dbReference type="Proteomes" id="UP001211065">
    <property type="component" value="Unassembled WGS sequence"/>
</dbReference>
<dbReference type="CDD" id="cd12148">
    <property type="entry name" value="fungal_TF_MHR"/>
    <property type="match status" value="1"/>
</dbReference>
<organism evidence="7 8">
    <name type="scientific">Clydaea vesicula</name>
    <dbReference type="NCBI Taxonomy" id="447962"/>
    <lineage>
        <taxon>Eukaryota</taxon>
        <taxon>Fungi</taxon>
        <taxon>Fungi incertae sedis</taxon>
        <taxon>Chytridiomycota</taxon>
        <taxon>Chytridiomycota incertae sedis</taxon>
        <taxon>Chytridiomycetes</taxon>
        <taxon>Lobulomycetales</taxon>
        <taxon>Lobulomycetaceae</taxon>
        <taxon>Clydaea</taxon>
    </lineage>
</organism>
<gene>
    <name evidence="7" type="ORF">HK099_007381</name>
</gene>
<dbReference type="PANTHER" id="PTHR46910:SF3">
    <property type="entry name" value="HALOTOLERANCE PROTEIN 9-RELATED"/>
    <property type="match status" value="1"/>
</dbReference>
<dbReference type="GO" id="GO:0000981">
    <property type="term" value="F:DNA-binding transcription factor activity, RNA polymerase II-specific"/>
    <property type="evidence" value="ECO:0007669"/>
    <property type="project" value="InterPro"/>
</dbReference>